<name>A0A287AVK5_PIG</name>
<sequence>MGLLGPLAGDGWVPCRVLRRSLGESLGRAGKCQGGSEKSKYSWQREKLATTMESPEEPGASMDENYFVNYTFKDRSHSGRVAQGIMKLCLEEELFADVTISVEGREFQLHRLVLSAQSCFFRSMFTSNLKEAHNRVIVLQDVSESVFQLLVDYIYHGTVKLRAEELQEIYEVSDMYQLTSLFEECSRFLARTVQVGNCLQVMWLADRHSDPELYTAAKHCAKAHLAQLQNTEEFLHLPHHLLTDIISDGVPCSQNPTEAIEAWINFNKEEREAFSESLRTSLKVRQISLGLGHHNIYTLQPSLGLASFNG</sequence>
<evidence type="ECO:0000313" key="4">
    <source>
        <dbReference type="VGNC" id="VGNC:89319"/>
    </source>
</evidence>
<dbReference type="Pfam" id="PF00651">
    <property type="entry name" value="BTB"/>
    <property type="match status" value="1"/>
</dbReference>
<dbReference type="ExpressionAtlas" id="A0A287AVK5">
    <property type="expression patterns" value="baseline and differential"/>
</dbReference>
<dbReference type="SMART" id="SM00225">
    <property type="entry name" value="BTB"/>
    <property type="match status" value="1"/>
</dbReference>
<dbReference type="InterPro" id="IPR042884">
    <property type="entry name" value="KBTBD4"/>
</dbReference>
<dbReference type="AlphaFoldDB" id="A0A287AVK5"/>
<keyword evidence="3" id="KW-1185">Reference proteome</keyword>
<reference evidence="2" key="3">
    <citation type="submission" date="2025-08" db="UniProtKB">
        <authorList>
            <consortium name="Ensembl"/>
        </authorList>
    </citation>
    <scope>IDENTIFICATION</scope>
</reference>
<evidence type="ECO:0000313" key="3">
    <source>
        <dbReference type="Proteomes" id="UP000008227"/>
    </source>
</evidence>
<dbReference type="InterPro" id="IPR042949">
    <property type="entry name" value="KBTBD4_BTB_POZ"/>
</dbReference>
<dbReference type="Pfam" id="PF07707">
    <property type="entry name" value="BACK"/>
    <property type="match status" value="1"/>
</dbReference>
<dbReference type="Gene3D" id="3.30.710.10">
    <property type="entry name" value="Potassium Channel Kv1.1, Chain A"/>
    <property type="match status" value="1"/>
</dbReference>
<dbReference type="Proteomes" id="UP000008227">
    <property type="component" value="Chromosome 2"/>
</dbReference>
<gene>
    <name evidence="2 4" type="primary">KBTBD4</name>
</gene>
<reference evidence="2" key="4">
    <citation type="submission" date="2025-09" db="UniProtKB">
        <authorList>
            <consortium name="Ensembl"/>
        </authorList>
    </citation>
    <scope>IDENTIFICATION</scope>
</reference>
<dbReference type="Gene3D" id="1.25.40.420">
    <property type="match status" value="1"/>
</dbReference>
<feature type="domain" description="BTB" evidence="1">
    <location>
        <begin position="96"/>
        <end position="163"/>
    </location>
</feature>
<dbReference type="PANTHER" id="PTHR47195:SF1">
    <property type="entry name" value="KELCH REPEAT AND BTB DOMAIN-CONTAINING PROTEIN 4"/>
    <property type="match status" value="1"/>
</dbReference>
<organism evidence="2 3">
    <name type="scientific">Sus scrofa</name>
    <name type="common">Pig</name>
    <dbReference type="NCBI Taxonomy" id="9823"/>
    <lineage>
        <taxon>Eukaryota</taxon>
        <taxon>Metazoa</taxon>
        <taxon>Chordata</taxon>
        <taxon>Craniata</taxon>
        <taxon>Vertebrata</taxon>
        <taxon>Euteleostomi</taxon>
        <taxon>Mammalia</taxon>
        <taxon>Eutheria</taxon>
        <taxon>Laurasiatheria</taxon>
        <taxon>Artiodactyla</taxon>
        <taxon>Suina</taxon>
        <taxon>Suidae</taxon>
        <taxon>Sus</taxon>
    </lineage>
</organism>
<proteinExistence type="predicted"/>
<accession>A0A287AVK5</accession>
<protein>
    <submittedName>
        <fullName evidence="2">Kelch repeat and BTB domain containing 4</fullName>
    </submittedName>
</protein>
<dbReference type="Bgee" id="ENSSSCG00000013227">
    <property type="expression patterns" value="Expressed in oocyte and 46 other cell types or tissues"/>
</dbReference>
<dbReference type="InterPro" id="IPR011333">
    <property type="entry name" value="SKP1/BTB/POZ_sf"/>
</dbReference>
<dbReference type="PANTHER" id="PTHR47195">
    <property type="entry name" value="KELCH REPEAT AND BTB DOMAIN-CONTAINING PROTEIN 4"/>
    <property type="match status" value="1"/>
</dbReference>
<dbReference type="SUPFAM" id="SSF54695">
    <property type="entry name" value="POZ domain"/>
    <property type="match status" value="1"/>
</dbReference>
<dbReference type="CDD" id="cd18481">
    <property type="entry name" value="BACK_KBTBD4"/>
    <property type="match status" value="1"/>
</dbReference>
<evidence type="ECO:0000313" key="2">
    <source>
        <dbReference type="Ensembl" id="ENSSSCP00000047944.3"/>
    </source>
</evidence>
<dbReference type="InterPro" id="IPR000210">
    <property type="entry name" value="BTB/POZ_dom"/>
</dbReference>
<reference evidence="2" key="2">
    <citation type="journal article" date="2020" name="Gigascience">
        <title>An improved pig reference genome sequence to enable pig genetics and genomics research.</title>
        <authorList>
            <person name="Warr A."/>
            <person name="Affara N."/>
            <person name="Aken B."/>
            <person name="Beiki H."/>
            <person name="Bickhart D.M."/>
            <person name="Billis K."/>
            <person name="Chow W."/>
            <person name="Eory L."/>
            <person name="Finlayson H.A."/>
            <person name="Flicek P."/>
            <person name="Giron C.G."/>
            <person name="Griffin D.K."/>
            <person name="Hall R."/>
            <person name="Hannum G."/>
            <person name="Hourlier T."/>
            <person name="Howe K."/>
            <person name="Hume D.A."/>
            <person name="Izuogu O."/>
            <person name="Kim K."/>
            <person name="Koren S."/>
            <person name="Liu H."/>
            <person name="Manchanda N."/>
            <person name="Martin F.J."/>
            <person name="Nonneman D.J."/>
            <person name="O'Connor R.E."/>
            <person name="Phillippy A.M."/>
            <person name="Rohrer G.A."/>
            <person name="Rosen B.D."/>
            <person name="Rund L.A."/>
            <person name="Sargent C.A."/>
            <person name="Schook L.B."/>
            <person name="Schroeder S.G."/>
            <person name="Schwartz A.S."/>
            <person name="Skinner B.M."/>
            <person name="Talbot R."/>
            <person name="Tseng E."/>
            <person name="Tuggle C.K."/>
            <person name="Watson M."/>
            <person name="Smith T.P.L."/>
            <person name="Archibald A.L."/>
        </authorList>
    </citation>
    <scope>NUCLEOTIDE SEQUENCE [LARGE SCALE GENOMIC DNA]</scope>
    <source>
        <strain evidence="2">Duroc</strain>
    </source>
</reference>
<reference evidence="3" key="1">
    <citation type="submission" date="2009-11" db="EMBL/GenBank/DDBJ databases">
        <authorList>
            <consortium name="Porcine genome sequencing project"/>
        </authorList>
    </citation>
    <scope>NUCLEOTIDE SEQUENCE [LARGE SCALE GENOMIC DNA]</scope>
    <source>
        <strain evidence="3">Duroc</strain>
    </source>
</reference>
<dbReference type="CDD" id="cd18272">
    <property type="entry name" value="BTB_POZ_KBTBD4"/>
    <property type="match status" value="1"/>
</dbReference>
<dbReference type="InterPro" id="IPR042950">
    <property type="entry name" value="KBTBD4_BACK"/>
</dbReference>
<dbReference type="VGNC" id="VGNC:89319">
    <property type="gene designation" value="KBTBD4"/>
</dbReference>
<dbReference type="InterPro" id="IPR011705">
    <property type="entry name" value="BACK"/>
</dbReference>
<dbReference type="PROSITE" id="PS50097">
    <property type="entry name" value="BTB"/>
    <property type="match status" value="1"/>
</dbReference>
<dbReference type="SMART" id="SM00875">
    <property type="entry name" value="BACK"/>
    <property type="match status" value="1"/>
</dbReference>
<dbReference type="Ensembl" id="ENSSSCT00000053378.3">
    <property type="protein sequence ID" value="ENSSSCP00000047944.3"/>
    <property type="gene ID" value="ENSSSCG00000013227.5"/>
</dbReference>
<evidence type="ECO:0000259" key="1">
    <source>
        <dbReference type="PROSITE" id="PS50097"/>
    </source>
</evidence>
<dbReference type="GeneTree" id="ENSGT00940000158775"/>